<dbReference type="AlphaFoldDB" id="A0A9W8AZK9"/>
<dbReference type="PROSITE" id="PS00134">
    <property type="entry name" value="TRYPSIN_HIS"/>
    <property type="match status" value="1"/>
</dbReference>
<keyword evidence="4" id="KW-0720">Serine protease</keyword>
<evidence type="ECO:0000256" key="3">
    <source>
        <dbReference type="ARBA" id="ARBA00023157"/>
    </source>
</evidence>
<keyword evidence="3" id="KW-1015">Disulfide bond</keyword>
<evidence type="ECO:0000313" key="8">
    <source>
        <dbReference type="Proteomes" id="UP001151582"/>
    </source>
</evidence>
<dbReference type="OrthoDB" id="6380398at2759"/>
<reference evidence="7" key="1">
    <citation type="submission" date="2022-07" db="EMBL/GenBank/DDBJ databases">
        <title>Phylogenomic reconstructions and comparative analyses of Kickxellomycotina fungi.</title>
        <authorList>
            <person name="Reynolds N.K."/>
            <person name="Stajich J.E."/>
            <person name="Barry K."/>
            <person name="Grigoriev I.V."/>
            <person name="Crous P."/>
            <person name="Smith M.E."/>
        </authorList>
    </citation>
    <scope>NUCLEOTIDE SEQUENCE</scope>
    <source>
        <strain evidence="7">RSA 567</strain>
    </source>
</reference>
<dbReference type="InterPro" id="IPR018114">
    <property type="entry name" value="TRYPSIN_HIS"/>
</dbReference>
<keyword evidence="5" id="KW-0732">Signal</keyword>
<dbReference type="SUPFAM" id="SSF50494">
    <property type="entry name" value="Trypsin-like serine proteases"/>
    <property type="match status" value="1"/>
</dbReference>
<keyword evidence="1 4" id="KW-0645">Protease</keyword>
<keyword evidence="8" id="KW-1185">Reference proteome</keyword>
<dbReference type="PROSITE" id="PS00135">
    <property type="entry name" value="TRYPSIN_SER"/>
    <property type="match status" value="1"/>
</dbReference>
<feature type="domain" description="Peptidase S1" evidence="6">
    <location>
        <begin position="27"/>
        <end position="287"/>
    </location>
</feature>
<gene>
    <name evidence="7" type="primary">CLIPB6</name>
    <name evidence="7" type="ORF">H4R34_004102</name>
</gene>
<dbReference type="InterPro" id="IPR033116">
    <property type="entry name" value="TRYPSIN_SER"/>
</dbReference>
<dbReference type="Gene3D" id="2.40.10.10">
    <property type="entry name" value="Trypsin-like serine proteases"/>
    <property type="match status" value="1"/>
</dbReference>
<accession>A0A9W8AZK9</accession>
<evidence type="ECO:0000256" key="1">
    <source>
        <dbReference type="ARBA" id="ARBA00022670"/>
    </source>
</evidence>
<dbReference type="PRINTS" id="PR00722">
    <property type="entry name" value="CHYMOTRYPSIN"/>
</dbReference>
<evidence type="ECO:0000256" key="2">
    <source>
        <dbReference type="ARBA" id="ARBA00022801"/>
    </source>
</evidence>
<dbReference type="GO" id="GO:0004252">
    <property type="term" value="F:serine-type endopeptidase activity"/>
    <property type="evidence" value="ECO:0007669"/>
    <property type="project" value="InterPro"/>
</dbReference>
<dbReference type="PROSITE" id="PS50240">
    <property type="entry name" value="TRYPSIN_DOM"/>
    <property type="match status" value="1"/>
</dbReference>
<protein>
    <submittedName>
        <fullName evidence="7">CLIP domain-containing serine protease</fullName>
    </submittedName>
</protein>
<dbReference type="InterPro" id="IPR009003">
    <property type="entry name" value="Peptidase_S1_PA"/>
</dbReference>
<dbReference type="InterPro" id="IPR043504">
    <property type="entry name" value="Peptidase_S1_PA_chymotrypsin"/>
</dbReference>
<comment type="caution">
    <text evidence="7">The sequence shown here is derived from an EMBL/GenBank/DDBJ whole genome shotgun (WGS) entry which is preliminary data.</text>
</comment>
<dbReference type="InterPro" id="IPR001254">
    <property type="entry name" value="Trypsin_dom"/>
</dbReference>
<dbReference type="InterPro" id="IPR001314">
    <property type="entry name" value="Peptidase_S1A"/>
</dbReference>
<dbReference type="EMBL" id="JANBQB010000465">
    <property type="protein sequence ID" value="KAJ1976081.1"/>
    <property type="molecule type" value="Genomic_DNA"/>
</dbReference>
<proteinExistence type="predicted"/>
<name>A0A9W8AZK9_9FUNG</name>
<dbReference type="CDD" id="cd00190">
    <property type="entry name" value="Tryp_SPc"/>
    <property type="match status" value="1"/>
</dbReference>
<evidence type="ECO:0000259" key="6">
    <source>
        <dbReference type="PROSITE" id="PS50240"/>
    </source>
</evidence>
<feature type="chain" id="PRO_5040972576" evidence="5">
    <location>
        <begin position="19"/>
        <end position="307"/>
    </location>
</feature>
<dbReference type="Proteomes" id="UP001151582">
    <property type="component" value="Unassembled WGS sequence"/>
</dbReference>
<dbReference type="GO" id="GO:0005615">
    <property type="term" value="C:extracellular space"/>
    <property type="evidence" value="ECO:0007669"/>
    <property type="project" value="TreeGrafter"/>
</dbReference>
<evidence type="ECO:0000313" key="7">
    <source>
        <dbReference type="EMBL" id="KAJ1976081.1"/>
    </source>
</evidence>
<evidence type="ECO:0000256" key="4">
    <source>
        <dbReference type="RuleBase" id="RU363034"/>
    </source>
</evidence>
<dbReference type="PANTHER" id="PTHR24264:SF69">
    <property type="entry name" value="TRYPSIN-3"/>
    <property type="match status" value="1"/>
</dbReference>
<keyword evidence="2 4" id="KW-0378">Hydrolase</keyword>
<sequence>MHLLTGALLAALVGQVVCTPIVYEQRILGGGDADPNEFYFFVGLYTATDDEFFCGGSLISQDYIVTAAHCMNIKTNAAAIAEAARGSSSATKGLITRKAADIMVVVGPTKHSVSERLTVAEVTVHADYNQGGDWENDIALLKLTTTLPLNDTLKPVPIYAGQLTQGDIVQAGGMGVTDLSANERSKDLMAVDLPIANATLCQGLLSSYQDSNGPVVCAGGLEGKDTCMGDSGGPLVKKDSSGKVALVGLTSFGGSIRDDGPTCGAHDGAGIYTHLIAFLDWIMGITQLPAESLVDASSAPVTNASVQ</sequence>
<evidence type="ECO:0000256" key="5">
    <source>
        <dbReference type="SAM" id="SignalP"/>
    </source>
</evidence>
<dbReference type="PANTHER" id="PTHR24264">
    <property type="entry name" value="TRYPSIN-RELATED"/>
    <property type="match status" value="1"/>
</dbReference>
<dbReference type="GO" id="GO:0006508">
    <property type="term" value="P:proteolysis"/>
    <property type="evidence" value="ECO:0007669"/>
    <property type="project" value="UniProtKB-KW"/>
</dbReference>
<feature type="signal peptide" evidence="5">
    <location>
        <begin position="1"/>
        <end position="18"/>
    </location>
</feature>
<dbReference type="InterPro" id="IPR050127">
    <property type="entry name" value="Serine_Proteases_S1"/>
</dbReference>
<dbReference type="Pfam" id="PF00089">
    <property type="entry name" value="Trypsin"/>
    <property type="match status" value="1"/>
</dbReference>
<dbReference type="SMART" id="SM00020">
    <property type="entry name" value="Tryp_SPc"/>
    <property type="match status" value="1"/>
</dbReference>
<organism evidence="7 8">
    <name type="scientific">Dimargaris verticillata</name>
    <dbReference type="NCBI Taxonomy" id="2761393"/>
    <lineage>
        <taxon>Eukaryota</taxon>
        <taxon>Fungi</taxon>
        <taxon>Fungi incertae sedis</taxon>
        <taxon>Zoopagomycota</taxon>
        <taxon>Kickxellomycotina</taxon>
        <taxon>Dimargaritomycetes</taxon>
        <taxon>Dimargaritales</taxon>
        <taxon>Dimargaritaceae</taxon>
        <taxon>Dimargaris</taxon>
    </lineage>
</organism>